<dbReference type="EMBL" id="BPRC01000001">
    <property type="protein sequence ID" value="GJE63784.1"/>
    <property type="molecule type" value="Genomic_DNA"/>
</dbReference>
<protein>
    <submittedName>
        <fullName evidence="2">Uncharacterized protein</fullName>
    </submittedName>
</protein>
<organism evidence="2 3">
    <name type="scientific">Methylorubrum aminovorans</name>
    <dbReference type="NCBI Taxonomy" id="269069"/>
    <lineage>
        <taxon>Bacteria</taxon>
        <taxon>Pseudomonadati</taxon>
        <taxon>Pseudomonadota</taxon>
        <taxon>Alphaproteobacteria</taxon>
        <taxon>Hyphomicrobiales</taxon>
        <taxon>Methylobacteriaceae</taxon>
        <taxon>Methylorubrum</taxon>
    </lineage>
</organism>
<feature type="signal peptide" evidence="1">
    <location>
        <begin position="1"/>
        <end position="26"/>
    </location>
</feature>
<sequence>MPRFSVFFCASAALLTAYLGWSYAHADEVDVARIPAVEWQAR</sequence>
<dbReference type="Proteomes" id="UP001055039">
    <property type="component" value="Unassembled WGS sequence"/>
</dbReference>
<feature type="chain" id="PRO_5047400834" evidence="1">
    <location>
        <begin position="27"/>
        <end position="42"/>
    </location>
</feature>
<accession>A0ABQ4U9W8</accession>
<keyword evidence="1" id="KW-0732">Signal</keyword>
<dbReference type="RefSeq" id="WP_283214474.1">
    <property type="nucleotide sequence ID" value="NZ_BAAADH010000008.1"/>
</dbReference>
<reference evidence="2" key="1">
    <citation type="journal article" date="2021" name="Front. Microbiol.">
        <title>Comprehensive Comparative Genomics and Phenotyping of Methylobacterium Species.</title>
        <authorList>
            <person name="Alessa O."/>
            <person name="Ogura Y."/>
            <person name="Fujitani Y."/>
            <person name="Takami H."/>
            <person name="Hayashi T."/>
            <person name="Sahin N."/>
            <person name="Tani A."/>
        </authorList>
    </citation>
    <scope>NUCLEOTIDE SEQUENCE</scope>
    <source>
        <strain evidence="2">NBRC 15686</strain>
    </source>
</reference>
<keyword evidence="3" id="KW-1185">Reference proteome</keyword>
<evidence type="ECO:0000256" key="1">
    <source>
        <dbReference type="SAM" id="SignalP"/>
    </source>
</evidence>
<name>A0ABQ4U9W8_9HYPH</name>
<evidence type="ECO:0000313" key="3">
    <source>
        <dbReference type="Proteomes" id="UP001055039"/>
    </source>
</evidence>
<proteinExistence type="predicted"/>
<evidence type="ECO:0000313" key="2">
    <source>
        <dbReference type="EMBL" id="GJE63784.1"/>
    </source>
</evidence>
<gene>
    <name evidence="2" type="ORF">LNAOJCKE_0982</name>
</gene>
<comment type="caution">
    <text evidence="2">The sequence shown here is derived from an EMBL/GenBank/DDBJ whole genome shotgun (WGS) entry which is preliminary data.</text>
</comment>
<reference evidence="2" key="2">
    <citation type="submission" date="2021-08" db="EMBL/GenBank/DDBJ databases">
        <authorList>
            <person name="Tani A."/>
            <person name="Ola A."/>
            <person name="Ogura Y."/>
            <person name="Katsura K."/>
            <person name="Hayashi T."/>
        </authorList>
    </citation>
    <scope>NUCLEOTIDE SEQUENCE</scope>
    <source>
        <strain evidence="2">NBRC 15686</strain>
    </source>
</reference>